<feature type="transmembrane region" description="Helical" evidence="6">
    <location>
        <begin position="518"/>
        <end position="538"/>
    </location>
</feature>
<comment type="caution">
    <text evidence="8">The sequence shown here is derived from an EMBL/GenBank/DDBJ whole genome shotgun (WGS) entry which is preliminary data.</text>
</comment>
<accession>A0A9D7T7C2</accession>
<dbReference type="AlphaFoldDB" id="A0A9D7T7C2"/>
<feature type="transmembrane region" description="Helical" evidence="6">
    <location>
        <begin position="169"/>
        <end position="189"/>
    </location>
</feature>
<evidence type="ECO:0000313" key="8">
    <source>
        <dbReference type="EMBL" id="MBL0002898.1"/>
    </source>
</evidence>
<dbReference type="PANTHER" id="PTHR34820:SF4">
    <property type="entry name" value="INNER MEMBRANE PROTEIN YEBZ"/>
    <property type="match status" value="1"/>
</dbReference>
<protein>
    <submittedName>
        <fullName evidence="8">Bifunctional copper resistance protein CopD/cytochrome c oxidase assembly protein</fullName>
    </submittedName>
</protein>
<dbReference type="EMBL" id="JADKGK010000005">
    <property type="protein sequence ID" value="MBL0002898.1"/>
    <property type="molecule type" value="Genomic_DNA"/>
</dbReference>
<feature type="transmembrane region" description="Helical" evidence="6">
    <location>
        <begin position="483"/>
        <end position="506"/>
    </location>
</feature>
<keyword evidence="3 6" id="KW-0812">Transmembrane</keyword>
<dbReference type="PANTHER" id="PTHR34820">
    <property type="entry name" value="INNER MEMBRANE PROTEIN YEBZ"/>
    <property type="match status" value="1"/>
</dbReference>
<evidence type="ECO:0000256" key="1">
    <source>
        <dbReference type="ARBA" id="ARBA00004651"/>
    </source>
</evidence>
<dbReference type="GO" id="GO:0005886">
    <property type="term" value="C:plasma membrane"/>
    <property type="evidence" value="ECO:0007669"/>
    <property type="project" value="UniProtKB-SubCell"/>
</dbReference>
<dbReference type="GO" id="GO:0006825">
    <property type="term" value="P:copper ion transport"/>
    <property type="evidence" value="ECO:0007669"/>
    <property type="project" value="InterPro"/>
</dbReference>
<keyword evidence="4 6" id="KW-1133">Transmembrane helix</keyword>
<feature type="transmembrane region" description="Helical" evidence="6">
    <location>
        <begin position="266"/>
        <end position="286"/>
    </location>
</feature>
<dbReference type="InterPro" id="IPR019108">
    <property type="entry name" value="Caa3_assmbl_CtaG-rel"/>
</dbReference>
<reference evidence="8" key="1">
    <citation type="submission" date="2020-10" db="EMBL/GenBank/DDBJ databases">
        <title>Connecting structure to function with the recovery of over 1000 high-quality activated sludge metagenome-assembled genomes encoding full-length rRNA genes using long-read sequencing.</title>
        <authorList>
            <person name="Singleton C.M."/>
            <person name="Petriglieri F."/>
            <person name="Kristensen J.M."/>
            <person name="Kirkegaard R.H."/>
            <person name="Michaelsen T.Y."/>
            <person name="Andersen M.H."/>
            <person name="Karst S.M."/>
            <person name="Dueholm M.S."/>
            <person name="Nielsen P.H."/>
            <person name="Albertsen M."/>
        </authorList>
    </citation>
    <scope>NUCLEOTIDE SEQUENCE</scope>
    <source>
        <strain evidence="8">Ribe_18-Q3-R11-54_MAXAC.001</strain>
    </source>
</reference>
<comment type="subcellular location">
    <subcellularLocation>
        <location evidence="1">Cell membrane</location>
        <topology evidence="1">Multi-pass membrane protein</topology>
    </subcellularLocation>
</comment>
<sequence length="680" mass="71961">MSTAASDKRPLLPLAPLLATGVVALAACLVVIGVGGAAAPAAPGLQDPGAVVRWGLPIIRTVHDLSAALTVGLFFLAAVAIPDRASAALARAPQWGVAAGITWVVSGLIGVVLGFANIAGTPLGSSGFFAQFQRFVWSVETLREGLISAFLAAIAVTVAAMWSSRRAVLWAGIVSVVAILPLALAGHGASTVEHETAVNGLAFHLVGTALWVGGLGALVLLRPVLGKWLPIVVERYSKVAAWSLLTVALSGVVSAAVRMSGLSDLATTYGAIILAKVVAIVVLGQLGLAQRTKVIARLRETPSSAPLFARLIAVELVVMGAAIGIATALARTGNPSLERPAPASLAEGLTNYPEPAAPDATSWLTMWRWDWLWGTVAVVAILLYVGGVVRLMRRGDRWPVGRTIVWVLGWATFIWSVCGAPGVYGRVSFSWHMTSHMTIAMIVPILLVLAAPITLIARVESPRKDGTYGPREIVLGLVHSKYVAFWANPIVAGVNFVFGLIIFYYTPLFELALTTHTGHVLMVIHFLLAGYLFAMVLIGVDPGPRKWAPALRLVVLFATMSFHAFFGVAIQSSTSLLAPGFFSIIHIPWIPDPLLDQQQGGAIAWGIGDVPSLLLAMLLVLSWVRSDDAEARRHDRQADRDHDADLTAYNARLASIAEHDAQEAARDAARLSGMPREGGS</sequence>
<organism evidence="8 9">
    <name type="scientific">Candidatus Phosphoribacter hodrii</name>
    <dbReference type="NCBI Taxonomy" id="2953743"/>
    <lineage>
        <taxon>Bacteria</taxon>
        <taxon>Bacillati</taxon>
        <taxon>Actinomycetota</taxon>
        <taxon>Actinomycetes</taxon>
        <taxon>Micrococcales</taxon>
        <taxon>Dermatophilaceae</taxon>
        <taxon>Candidatus Phosphoribacter</taxon>
    </lineage>
</organism>
<feature type="transmembrane region" description="Helical" evidence="6">
    <location>
        <begin position="602"/>
        <end position="624"/>
    </location>
</feature>
<gene>
    <name evidence="8" type="ORF">IPP00_02515</name>
</gene>
<evidence type="ECO:0000259" key="7">
    <source>
        <dbReference type="Pfam" id="PF05425"/>
    </source>
</evidence>
<dbReference type="Pfam" id="PF09678">
    <property type="entry name" value="Caa3_CtaG"/>
    <property type="match status" value="1"/>
</dbReference>
<dbReference type="InterPro" id="IPR008457">
    <property type="entry name" value="Cu-R_CopD_dom"/>
</dbReference>
<evidence type="ECO:0000256" key="4">
    <source>
        <dbReference type="ARBA" id="ARBA00022989"/>
    </source>
</evidence>
<evidence type="ECO:0000313" key="9">
    <source>
        <dbReference type="Proteomes" id="UP000886632"/>
    </source>
</evidence>
<feature type="transmembrane region" description="Helical" evidence="6">
    <location>
        <begin position="95"/>
        <end position="119"/>
    </location>
</feature>
<feature type="transmembrane region" description="Helical" evidence="6">
    <location>
        <begin position="436"/>
        <end position="457"/>
    </location>
</feature>
<keyword evidence="2" id="KW-1003">Cell membrane</keyword>
<keyword evidence="5 6" id="KW-0472">Membrane</keyword>
<proteinExistence type="predicted"/>
<dbReference type="InterPro" id="IPR032694">
    <property type="entry name" value="CopC/D"/>
</dbReference>
<evidence type="ECO:0000256" key="6">
    <source>
        <dbReference type="SAM" id="Phobius"/>
    </source>
</evidence>
<evidence type="ECO:0000256" key="5">
    <source>
        <dbReference type="ARBA" id="ARBA00023136"/>
    </source>
</evidence>
<dbReference type="Proteomes" id="UP000886632">
    <property type="component" value="Unassembled WGS sequence"/>
</dbReference>
<dbReference type="Pfam" id="PF05425">
    <property type="entry name" value="CopD"/>
    <property type="match status" value="1"/>
</dbReference>
<feature type="transmembrane region" description="Helical" evidence="6">
    <location>
        <begin position="65"/>
        <end position="83"/>
    </location>
</feature>
<feature type="transmembrane region" description="Helical" evidence="6">
    <location>
        <begin position="145"/>
        <end position="162"/>
    </location>
</feature>
<feature type="transmembrane region" description="Helical" evidence="6">
    <location>
        <begin position="550"/>
        <end position="570"/>
    </location>
</feature>
<name>A0A9D7T7C2_9MICO</name>
<feature type="transmembrane region" description="Helical" evidence="6">
    <location>
        <begin position="371"/>
        <end position="392"/>
    </location>
</feature>
<feature type="transmembrane region" description="Helical" evidence="6">
    <location>
        <begin position="241"/>
        <end position="260"/>
    </location>
</feature>
<evidence type="ECO:0000256" key="2">
    <source>
        <dbReference type="ARBA" id="ARBA00022475"/>
    </source>
</evidence>
<feature type="transmembrane region" description="Helical" evidence="6">
    <location>
        <begin position="404"/>
        <end position="424"/>
    </location>
</feature>
<feature type="domain" description="Copper resistance protein D" evidence="7">
    <location>
        <begin position="232"/>
        <end position="329"/>
    </location>
</feature>
<evidence type="ECO:0000256" key="3">
    <source>
        <dbReference type="ARBA" id="ARBA00022692"/>
    </source>
</evidence>
<feature type="transmembrane region" description="Helical" evidence="6">
    <location>
        <begin position="307"/>
        <end position="330"/>
    </location>
</feature>
<feature type="transmembrane region" description="Helical" evidence="6">
    <location>
        <begin position="201"/>
        <end position="221"/>
    </location>
</feature>